<evidence type="ECO:0000313" key="3">
    <source>
        <dbReference type="Proteomes" id="UP001153712"/>
    </source>
</evidence>
<dbReference type="PANTHER" id="PTHR14663:SF2">
    <property type="entry name" value="METHYLTRANSFERASE NSUN7-RELATED"/>
    <property type="match status" value="1"/>
</dbReference>
<dbReference type="InterPro" id="IPR029063">
    <property type="entry name" value="SAM-dependent_MTases_sf"/>
</dbReference>
<keyword evidence="3" id="KW-1185">Reference proteome</keyword>
<protein>
    <submittedName>
        <fullName evidence="2">Uncharacterized protein</fullName>
    </submittedName>
</protein>
<dbReference type="Gene3D" id="3.40.50.150">
    <property type="entry name" value="Vaccinia Virus protein VP39"/>
    <property type="match status" value="1"/>
</dbReference>
<dbReference type="Proteomes" id="UP001153712">
    <property type="component" value="Chromosome 2"/>
</dbReference>
<name>A0A9N9XP24_PHYSR</name>
<evidence type="ECO:0000313" key="2">
    <source>
        <dbReference type="EMBL" id="CAG9859363.1"/>
    </source>
</evidence>
<dbReference type="OrthoDB" id="6817893at2759"/>
<evidence type="ECO:0000256" key="1">
    <source>
        <dbReference type="SAM" id="MobiDB-lite"/>
    </source>
</evidence>
<gene>
    <name evidence="2" type="ORF">PHYEVI_LOCUS5737</name>
</gene>
<dbReference type="PANTHER" id="PTHR14663">
    <property type="entry name" value="METHYLTRANSFERASE NSUN7-RELATED"/>
    <property type="match status" value="1"/>
</dbReference>
<dbReference type="AlphaFoldDB" id="A0A9N9XP24"/>
<dbReference type="EMBL" id="OU900095">
    <property type="protein sequence ID" value="CAG9859363.1"/>
    <property type="molecule type" value="Genomic_DNA"/>
</dbReference>
<organism evidence="2 3">
    <name type="scientific">Phyllotreta striolata</name>
    <name type="common">Striped flea beetle</name>
    <name type="synonym">Crioceris striolata</name>
    <dbReference type="NCBI Taxonomy" id="444603"/>
    <lineage>
        <taxon>Eukaryota</taxon>
        <taxon>Metazoa</taxon>
        <taxon>Ecdysozoa</taxon>
        <taxon>Arthropoda</taxon>
        <taxon>Hexapoda</taxon>
        <taxon>Insecta</taxon>
        <taxon>Pterygota</taxon>
        <taxon>Neoptera</taxon>
        <taxon>Endopterygota</taxon>
        <taxon>Coleoptera</taxon>
        <taxon>Polyphaga</taxon>
        <taxon>Cucujiformia</taxon>
        <taxon>Chrysomeloidea</taxon>
        <taxon>Chrysomelidae</taxon>
        <taxon>Galerucinae</taxon>
        <taxon>Alticini</taxon>
        <taxon>Phyllotreta</taxon>
    </lineage>
</organism>
<feature type="compositionally biased region" description="Basic and acidic residues" evidence="1">
    <location>
        <begin position="859"/>
        <end position="876"/>
    </location>
</feature>
<feature type="region of interest" description="Disordered" evidence="1">
    <location>
        <begin position="816"/>
        <end position="878"/>
    </location>
</feature>
<proteinExistence type="predicted"/>
<feature type="compositionally biased region" description="Basic and acidic residues" evidence="1">
    <location>
        <begin position="833"/>
        <end position="847"/>
    </location>
</feature>
<dbReference type="InterPro" id="IPR042620">
    <property type="entry name" value="NSUN7"/>
</dbReference>
<sequence length="893" mass="102733">MFDPLAIQEPPRLHEWNIIQKPKSVECDLRYENFRRMKKPPKGHGPVTWTVSDIAKAGCLLNCPPLKTSFEDEQEMRRVYSLIYDVYRYKYVLTQALNDINFFATFPKLSSNEAVAWLLFYDLYHRNFHKRETCVAPLAAQLFDAHGFSYPENALWSQKIRLAAAVARLRIKNNALSLSEMLPPHLKDEKVTKHANTRPVSCWINLQKTKNDYLLCQEIERCFGLRRVTDNVLNPHMYKWDRHCPETVVFHSALRSELAKSRFVKDHSIIVQDKSFCFGPATFKKILTDLELTGSVIQTHVNSPRTTAYLATLLSQNDKIKNLLAFSAGKRKAEYEMYFNELGMSNIKLFSDRLIDTAPDAHYMEEVVAVYATPPNSYSAVADPIDLVCSRGGDLSMLEILTETGDSKEARERIAAILDEQQKTLRFAMSRPQIQFVLYETHSELDAENCCMVNMTLKEINKIAKLHHASLQGKLCAPHPSETAIDYKGLAYYDDEASESSLTTPSKITVLSEMTDEQERFLESIQVPDTDQFDQFPLPMLCDNEKCKMFACPGCYLAYLKRKEVIRLDDKYMIKMAEQRGLFGAQSNDANIKSKSSKTSRKKIEKDEKTNVAHKKFADTENECYECSTQTRDKFVRQPVRVYQLSDSEDNLVLVNPSPVIIKPVKAQRQGKYTQSPSLHRFSLARLQRENEKPIPECEHFFASKKKKDVSILVQPSSKPILSKLSSAHIRQFVSPFYKQLDTPNVSGPPLTEIFKMNLQEESEKFTDILTRSQKNCVQTNPRLTKKKIVLPKIDSPVVQYEIPRLRKRMKRIDKIISRLSTPTHSSRARSVPGKEPKKEAVKEPPKDSSNSTEEQEVPECKHCHLRDMRHEKDDPTYDELQDYLDKLQPIID</sequence>
<accession>A0A9N9XP24</accession>
<reference evidence="2" key="1">
    <citation type="submission" date="2022-01" db="EMBL/GenBank/DDBJ databases">
        <authorList>
            <person name="King R."/>
        </authorList>
    </citation>
    <scope>NUCLEOTIDE SEQUENCE</scope>
</reference>